<proteinExistence type="predicted"/>
<dbReference type="SMART" id="SM00028">
    <property type="entry name" value="TPR"/>
    <property type="match status" value="3"/>
</dbReference>
<keyword evidence="2" id="KW-0812">Transmembrane</keyword>
<dbReference type="InterPro" id="IPR011990">
    <property type="entry name" value="TPR-like_helical_dom_sf"/>
</dbReference>
<feature type="repeat" description="TPR" evidence="1">
    <location>
        <begin position="109"/>
        <end position="142"/>
    </location>
</feature>
<keyword evidence="1" id="KW-0802">TPR repeat</keyword>
<feature type="transmembrane region" description="Helical" evidence="2">
    <location>
        <begin position="12"/>
        <end position="35"/>
    </location>
</feature>
<evidence type="ECO:0000256" key="1">
    <source>
        <dbReference type="PROSITE-ProRule" id="PRU00339"/>
    </source>
</evidence>
<dbReference type="Pfam" id="PF13176">
    <property type="entry name" value="TPR_7"/>
    <property type="match status" value="1"/>
</dbReference>
<evidence type="ECO:0000313" key="4">
    <source>
        <dbReference type="Proteomes" id="UP000789803"/>
    </source>
</evidence>
<name>A0ABN7K805_9BACT</name>
<dbReference type="InterPro" id="IPR019734">
    <property type="entry name" value="TPR_rpt"/>
</dbReference>
<dbReference type="RefSeq" id="WP_229931941.1">
    <property type="nucleotide sequence ID" value="NZ_CAJHOF010000001.1"/>
</dbReference>
<sequence>MDIFFIGHRDPIFGLIVLFGIIFIVAFFSYAWGLFRTKDEKRRIEKFIKKFDNSNSLSSEHKELLKGLELEISTLCFLGKTFAKNGDFEKAISIYLITLSKAKTKAEKEIVLTELGVVYFKAGFLQNSAEVFLQAVELSPRNTIALRFLTMIYEKLKRYNEALDTLNSLEALGSDVTSARAYINANIAINNKELSIDEKTQIILQESKNFKLLKRMAMQLWLKNGMSLDDFVDFPPLSDVIDIIYHETRPINLNNDAYNALANAKGLIQSDKQSEIFEVNVIHSLNKSGFNKAELSFSYVCDKCKGSFPMHFYRCPICHELGSVKILPHVTEKSFENSMPF</sequence>
<evidence type="ECO:0000256" key="2">
    <source>
        <dbReference type="SAM" id="Phobius"/>
    </source>
</evidence>
<gene>
    <name evidence="3" type="primary">lapB</name>
    <name evidence="3" type="ORF">LMG7974_00116</name>
</gene>
<dbReference type="SUPFAM" id="SSF48452">
    <property type="entry name" value="TPR-like"/>
    <property type="match status" value="1"/>
</dbReference>
<reference evidence="3 4" key="1">
    <citation type="submission" date="2020-11" db="EMBL/GenBank/DDBJ databases">
        <authorList>
            <person name="Peeters C."/>
        </authorList>
    </citation>
    <scope>NUCLEOTIDE SEQUENCE [LARGE SCALE GENOMIC DNA]</scope>
    <source>
        <strain evidence="3 4">LMG 7974</strain>
    </source>
</reference>
<dbReference type="EMBL" id="CAJHOF010000001">
    <property type="protein sequence ID" value="CAD7286852.1"/>
    <property type="molecule type" value="Genomic_DNA"/>
</dbReference>
<dbReference type="Gene3D" id="1.25.40.10">
    <property type="entry name" value="Tetratricopeptide repeat domain"/>
    <property type="match status" value="1"/>
</dbReference>
<accession>A0ABN7K805</accession>
<organism evidence="3 4">
    <name type="scientific">Campylobacter majalis</name>
    <dbReference type="NCBI Taxonomy" id="2790656"/>
    <lineage>
        <taxon>Bacteria</taxon>
        <taxon>Pseudomonadati</taxon>
        <taxon>Campylobacterota</taxon>
        <taxon>Epsilonproteobacteria</taxon>
        <taxon>Campylobacterales</taxon>
        <taxon>Campylobacteraceae</taxon>
        <taxon>Campylobacter</taxon>
    </lineage>
</organism>
<dbReference type="Proteomes" id="UP000789803">
    <property type="component" value="Unassembled WGS sequence"/>
</dbReference>
<keyword evidence="4" id="KW-1185">Reference proteome</keyword>
<keyword evidence="2" id="KW-1133">Transmembrane helix</keyword>
<dbReference type="PROSITE" id="PS50005">
    <property type="entry name" value="TPR"/>
    <property type="match status" value="1"/>
</dbReference>
<comment type="caution">
    <text evidence="3">The sequence shown here is derived from an EMBL/GenBank/DDBJ whole genome shotgun (WGS) entry which is preliminary data.</text>
</comment>
<evidence type="ECO:0000313" key="3">
    <source>
        <dbReference type="EMBL" id="CAD7286852.1"/>
    </source>
</evidence>
<keyword evidence="2" id="KW-0472">Membrane</keyword>
<protein>
    <submittedName>
        <fullName evidence="3">Lipopolysaccharide assembly protein B</fullName>
    </submittedName>
</protein>